<keyword evidence="2" id="KW-1185">Reference proteome</keyword>
<proteinExistence type="predicted"/>
<comment type="caution">
    <text evidence="1">The sequence shown here is derived from an EMBL/GenBank/DDBJ whole genome shotgun (WGS) entry which is preliminary data.</text>
</comment>
<gene>
    <name evidence="1" type="ORF">ACE41H_24840</name>
</gene>
<dbReference type="EMBL" id="JBHHMI010000053">
    <property type="protein sequence ID" value="MFB5269988.1"/>
    <property type="molecule type" value="Genomic_DNA"/>
</dbReference>
<dbReference type="Proteomes" id="UP001580346">
    <property type="component" value="Unassembled WGS sequence"/>
</dbReference>
<name>A0ABV5B0I5_9BACL</name>
<dbReference type="RefSeq" id="WP_375358255.1">
    <property type="nucleotide sequence ID" value="NZ_JBHHMI010000053.1"/>
</dbReference>
<sequence>MTGDKEMIDAFEKLSEAGNGVLAIPPHNEEEHKKRDQLMQEYLRQRNSNKYVTQQEP</sequence>
<accession>A0ABV5B0I5</accession>
<protein>
    <submittedName>
        <fullName evidence="1">Uncharacterized protein</fullName>
    </submittedName>
</protein>
<evidence type="ECO:0000313" key="1">
    <source>
        <dbReference type="EMBL" id="MFB5269988.1"/>
    </source>
</evidence>
<reference evidence="1 2" key="1">
    <citation type="submission" date="2024-09" db="EMBL/GenBank/DDBJ databases">
        <title>Paenibacillus zeirhizospherea sp. nov., isolated from surface of the maize (Zea mays) roots in a horticulture field, Hungary.</title>
        <authorList>
            <person name="Marton D."/>
            <person name="Farkas M."/>
            <person name="Bedics A."/>
            <person name="Toth E."/>
            <person name="Tancsics A."/>
            <person name="Boka K."/>
            <person name="Maroti G."/>
            <person name="Kriszt B."/>
            <person name="Cserhati M."/>
        </authorList>
    </citation>
    <scope>NUCLEOTIDE SEQUENCE [LARGE SCALE GENOMIC DNA]</scope>
    <source>
        <strain evidence="1 2">KCTC 33519</strain>
    </source>
</reference>
<organism evidence="1 2">
    <name type="scientific">Paenibacillus enshidis</name>
    <dbReference type="NCBI Taxonomy" id="1458439"/>
    <lineage>
        <taxon>Bacteria</taxon>
        <taxon>Bacillati</taxon>
        <taxon>Bacillota</taxon>
        <taxon>Bacilli</taxon>
        <taxon>Bacillales</taxon>
        <taxon>Paenibacillaceae</taxon>
        <taxon>Paenibacillus</taxon>
    </lineage>
</organism>
<evidence type="ECO:0000313" key="2">
    <source>
        <dbReference type="Proteomes" id="UP001580346"/>
    </source>
</evidence>